<dbReference type="InterPro" id="IPR013830">
    <property type="entry name" value="SGNH_hydro"/>
</dbReference>
<evidence type="ECO:0000313" key="6">
    <source>
        <dbReference type="Proteomes" id="UP001168552"/>
    </source>
</evidence>
<dbReference type="Pfam" id="PF02230">
    <property type="entry name" value="Abhydrolase_2"/>
    <property type="match status" value="1"/>
</dbReference>
<gene>
    <name evidence="5" type="ORF">QWY31_03200</name>
</gene>
<evidence type="ECO:0000313" key="5">
    <source>
        <dbReference type="EMBL" id="MDN4164490.1"/>
    </source>
</evidence>
<evidence type="ECO:0000256" key="1">
    <source>
        <dbReference type="ARBA" id="ARBA00022729"/>
    </source>
</evidence>
<dbReference type="InterPro" id="IPR050955">
    <property type="entry name" value="Plant_Biomass_Hydrol_Est"/>
</dbReference>
<dbReference type="PANTHER" id="PTHR43037:SF1">
    <property type="entry name" value="BLL1128 PROTEIN"/>
    <property type="match status" value="1"/>
</dbReference>
<protein>
    <submittedName>
        <fullName evidence="5">GDSL-type esterase/lipase family protein</fullName>
    </submittedName>
</protein>
<evidence type="ECO:0000259" key="4">
    <source>
        <dbReference type="Pfam" id="PF13472"/>
    </source>
</evidence>
<dbReference type="Gene3D" id="3.40.50.1820">
    <property type="entry name" value="alpha/beta hydrolase"/>
    <property type="match status" value="1"/>
</dbReference>
<dbReference type="InterPro" id="IPR029058">
    <property type="entry name" value="AB_hydrolase_fold"/>
</dbReference>
<dbReference type="Pfam" id="PF13472">
    <property type="entry name" value="Lipase_GDSL_2"/>
    <property type="match status" value="1"/>
</dbReference>
<comment type="caution">
    <text evidence="5">The sequence shown here is derived from an EMBL/GenBank/DDBJ whole genome shotgun (WGS) entry which is preliminary data.</text>
</comment>
<dbReference type="Gene3D" id="3.40.50.1110">
    <property type="entry name" value="SGNH hydrolase"/>
    <property type="match status" value="1"/>
</dbReference>
<name>A0ABT8F214_9BACT</name>
<feature type="domain" description="Phospholipase/carboxylesterase/thioesterase" evidence="3">
    <location>
        <begin position="102"/>
        <end position="213"/>
    </location>
</feature>
<dbReference type="InterPro" id="IPR003140">
    <property type="entry name" value="PLipase/COase/thioEstase"/>
</dbReference>
<reference evidence="5" key="1">
    <citation type="submission" date="2023-06" db="EMBL/GenBank/DDBJ databases">
        <title>Cytophagales bacterium Strain LB-30, isolated from soil.</title>
        <authorList>
            <person name="Liu B."/>
        </authorList>
    </citation>
    <scope>NUCLEOTIDE SEQUENCE</scope>
    <source>
        <strain evidence="5">LB-30</strain>
    </source>
</reference>
<sequence>MNWIKHIPLLLLFLCSMTIKAQQSEQTVKPFIEQYLAYVPEGYDSTLKAYPLVIFLHGSGERGDNLEKVKIHGIPRLIAEGKKFPFIVIAPQCPDGVRWNTGALKALYDEVLLKYRVDIDRVYLTGLSMGAFGAWDFAIQYPELFAALIPISGGGNPREVCAVSTIPTWVFHGEKDDVVPLFKSADMVEALEACNGKVTFTTYPNANHDAWTETYASPQLYEWMLLQKRSTPWDKDWRLYQRQEQRSGIKKNGTLFLGSSTIKRWKYLESQFRNHNPTARGFRGITIANVDSYFFPWIYPYQPKRVILYLGDNDIATGLSPLEISRAYESLIQKFERYMPQTEVWVISVKPSPLRRRMSKGKVILDTNARLKQMAESHTKVRYIDLYSLMVNSRGVPDPKYFVRNGLYLSKEGYKLWQKTLSEKLSEGNKAKN</sequence>
<proteinExistence type="predicted"/>
<accession>A0ABT8F214</accession>
<feature type="domain" description="SGNH hydrolase-type esterase" evidence="4">
    <location>
        <begin position="269"/>
        <end position="416"/>
    </location>
</feature>
<dbReference type="EMBL" id="JAUHJS010000002">
    <property type="protein sequence ID" value="MDN4164490.1"/>
    <property type="molecule type" value="Genomic_DNA"/>
</dbReference>
<dbReference type="SUPFAM" id="SSF53474">
    <property type="entry name" value="alpha/beta-Hydrolases"/>
    <property type="match status" value="1"/>
</dbReference>
<keyword evidence="1 2" id="KW-0732">Signal</keyword>
<feature type="chain" id="PRO_5046942160" evidence="2">
    <location>
        <begin position="22"/>
        <end position="433"/>
    </location>
</feature>
<keyword evidence="6" id="KW-1185">Reference proteome</keyword>
<dbReference type="SUPFAM" id="SSF52266">
    <property type="entry name" value="SGNH hydrolase"/>
    <property type="match status" value="1"/>
</dbReference>
<evidence type="ECO:0000259" key="3">
    <source>
        <dbReference type="Pfam" id="PF02230"/>
    </source>
</evidence>
<organism evidence="5 6">
    <name type="scientific">Shiella aurantiaca</name>
    <dbReference type="NCBI Taxonomy" id="3058365"/>
    <lineage>
        <taxon>Bacteria</taxon>
        <taxon>Pseudomonadati</taxon>
        <taxon>Bacteroidota</taxon>
        <taxon>Cytophagia</taxon>
        <taxon>Cytophagales</taxon>
        <taxon>Shiellaceae</taxon>
        <taxon>Shiella</taxon>
    </lineage>
</organism>
<evidence type="ECO:0000256" key="2">
    <source>
        <dbReference type="SAM" id="SignalP"/>
    </source>
</evidence>
<dbReference type="PANTHER" id="PTHR43037">
    <property type="entry name" value="UNNAMED PRODUCT-RELATED"/>
    <property type="match status" value="1"/>
</dbReference>
<dbReference type="RefSeq" id="WP_320003019.1">
    <property type="nucleotide sequence ID" value="NZ_JAUHJS010000002.1"/>
</dbReference>
<feature type="signal peptide" evidence="2">
    <location>
        <begin position="1"/>
        <end position="21"/>
    </location>
</feature>
<dbReference type="InterPro" id="IPR036514">
    <property type="entry name" value="SGNH_hydro_sf"/>
</dbReference>
<dbReference type="Proteomes" id="UP001168552">
    <property type="component" value="Unassembled WGS sequence"/>
</dbReference>